<evidence type="ECO:0000313" key="2">
    <source>
        <dbReference type="EMBL" id="KAG2220796.1"/>
    </source>
</evidence>
<keyword evidence="1" id="KW-0472">Membrane</keyword>
<gene>
    <name evidence="2" type="ORF">INT45_012465</name>
</gene>
<feature type="transmembrane region" description="Helical" evidence="1">
    <location>
        <begin position="6"/>
        <end position="26"/>
    </location>
</feature>
<reference evidence="2 3" key="1">
    <citation type="submission" date="2020-12" db="EMBL/GenBank/DDBJ databases">
        <title>Metabolic potential, ecology and presence of endohyphal bacteria is reflected in genomic diversity of Mucoromycotina.</title>
        <authorList>
            <person name="Muszewska A."/>
            <person name="Okrasinska A."/>
            <person name="Steczkiewicz K."/>
            <person name="Drgas O."/>
            <person name="Orlowska M."/>
            <person name="Perlinska-Lenart U."/>
            <person name="Aleksandrzak-Piekarczyk T."/>
            <person name="Szatraj K."/>
            <person name="Zielenkiewicz U."/>
            <person name="Pilsyk S."/>
            <person name="Malc E."/>
            <person name="Mieczkowski P."/>
            <person name="Kruszewska J.S."/>
            <person name="Biernat P."/>
            <person name="Pawlowska J."/>
        </authorList>
    </citation>
    <scope>NUCLEOTIDE SEQUENCE [LARGE SCALE GENOMIC DNA]</scope>
    <source>
        <strain evidence="2 3">CBS 142.35</strain>
    </source>
</reference>
<protein>
    <submittedName>
        <fullName evidence="2">Uncharacterized protein</fullName>
    </submittedName>
</protein>
<dbReference type="OrthoDB" id="2300556at2759"/>
<keyword evidence="1" id="KW-0812">Transmembrane</keyword>
<comment type="caution">
    <text evidence="2">The sequence shown here is derived from an EMBL/GenBank/DDBJ whole genome shotgun (WGS) entry which is preliminary data.</text>
</comment>
<dbReference type="Proteomes" id="UP000646827">
    <property type="component" value="Unassembled WGS sequence"/>
</dbReference>
<accession>A0A8H7S128</accession>
<evidence type="ECO:0000256" key="1">
    <source>
        <dbReference type="SAM" id="Phobius"/>
    </source>
</evidence>
<keyword evidence="3" id="KW-1185">Reference proteome</keyword>
<dbReference type="AlphaFoldDB" id="A0A8H7S128"/>
<sequence>MSTRLTFFNTAITTTTFSIATFISLLEYQQGYNLIRAVFSGILPGNQHFSVRPGESPTLSTRIYTDIDSLKTVSRSIPALGTISLYIRSLLSDALQSKQDLSYVIDGSAVDVGDIPNTLFARFGDSSRYKRPFSHLIPYEILEKFVNCVLRPALRRVLPPPIFQNFGVSYKTESARQRKKNGQVFFQGTFMNSQYLQELVDTMRSIIAESLDVGLTPFTNFMFVTSGIGLKSHFILNEDAIDLSTILCDLNWSLIDLQTTVVDVGFEHHHLNSSPMIGLWRTTGTQNTDSPFVHEELIRLFWGSDASLLKNNFHPDPFSNFRSLLGFQYKTSPRSTPALPGLKKWSRITSFQDHITTTCSIITNESYGARLELRMDGSSLITHWGQIVDKAVDSERLVHWEPAENIAGLVCPYFRCPSSDLLFLVDFLDNSTDERLLLKRPFNLDYLATLFDSNTWVQISAGSRAGFIPQAQLSFQSSSPTTTLFESVSITNDLYNLCSNDEQATGLLRLVSSGVSLPVIKHLQICLQLVCGTQSLSKIGIEMVLTRIDNKLAF</sequence>
<keyword evidence="1" id="KW-1133">Transmembrane helix</keyword>
<dbReference type="EMBL" id="JAEPRB010000129">
    <property type="protein sequence ID" value="KAG2220796.1"/>
    <property type="molecule type" value="Genomic_DNA"/>
</dbReference>
<evidence type="ECO:0000313" key="3">
    <source>
        <dbReference type="Proteomes" id="UP000646827"/>
    </source>
</evidence>
<proteinExistence type="predicted"/>
<name>A0A8H7S128_9FUNG</name>
<organism evidence="2 3">
    <name type="scientific">Circinella minor</name>
    <dbReference type="NCBI Taxonomy" id="1195481"/>
    <lineage>
        <taxon>Eukaryota</taxon>
        <taxon>Fungi</taxon>
        <taxon>Fungi incertae sedis</taxon>
        <taxon>Mucoromycota</taxon>
        <taxon>Mucoromycotina</taxon>
        <taxon>Mucoromycetes</taxon>
        <taxon>Mucorales</taxon>
        <taxon>Lichtheimiaceae</taxon>
        <taxon>Circinella</taxon>
    </lineage>
</organism>